<comment type="caution">
    <text evidence="5">The sequence shown here is derived from an EMBL/GenBank/DDBJ whole genome shotgun (WGS) entry which is preliminary data.</text>
</comment>
<feature type="domain" description="FLYWCH-type" evidence="4">
    <location>
        <begin position="70"/>
        <end position="127"/>
    </location>
</feature>
<dbReference type="EMBL" id="JTDY01002070">
    <property type="protein sequence ID" value="KOB72184.1"/>
    <property type="molecule type" value="Genomic_DNA"/>
</dbReference>
<keyword evidence="6" id="KW-1185">Reference proteome</keyword>
<dbReference type="InterPro" id="IPR007588">
    <property type="entry name" value="Znf_FLYWCH"/>
</dbReference>
<dbReference type="Pfam" id="PF04500">
    <property type="entry name" value="FLYWCH"/>
    <property type="match status" value="1"/>
</dbReference>
<name>A0A0L7L9X7_OPEBR</name>
<evidence type="ECO:0000256" key="2">
    <source>
        <dbReference type="ARBA" id="ARBA00022771"/>
    </source>
</evidence>
<feature type="non-terminal residue" evidence="5">
    <location>
        <position position="1"/>
    </location>
</feature>
<gene>
    <name evidence="5" type="ORF">OBRU01_07789</name>
</gene>
<organism evidence="5 6">
    <name type="scientific">Operophtera brumata</name>
    <name type="common">Winter moth</name>
    <name type="synonym">Phalaena brumata</name>
    <dbReference type="NCBI Taxonomy" id="104452"/>
    <lineage>
        <taxon>Eukaryota</taxon>
        <taxon>Metazoa</taxon>
        <taxon>Ecdysozoa</taxon>
        <taxon>Arthropoda</taxon>
        <taxon>Hexapoda</taxon>
        <taxon>Insecta</taxon>
        <taxon>Pterygota</taxon>
        <taxon>Neoptera</taxon>
        <taxon>Endopterygota</taxon>
        <taxon>Lepidoptera</taxon>
        <taxon>Glossata</taxon>
        <taxon>Ditrysia</taxon>
        <taxon>Geometroidea</taxon>
        <taxon>Geometridae</taxon>
        <taxon>Larentiinae</taxon>
        <taxon>Operophtera</taxon>
    </lineage>
</organism>
<proteinExistence type="predicted"/>
<evidence type="ECO:0000256" key="3">
    <source>
        <dbReference type="ARBA" id="ARBA00022833"/>
    </source>
</evidence>
<dbReference type="AlphaFoldDB" id="A0A0L7L9X7"/>
<sequence>VQFIQFLNKASPTLFCLGTDSARNKSTAQRLTGNVRIRIEVAARTLVHIILKYASNKHHLIDFPDIVLATSKQGHPVIFMSGYKFGIKRIYSKKTHWQCTRRSLSCLAKIHTLKDMTVVKCYNIHNHKPENYNK</sequence>
<evidence type="ECO:0000313" key="5">
    <source>
        <dbReference type="EMBL" id="KOB72184.1"/>
    </source>
</evidence>
<keyword evidence="2" id="KW-0863">Zinc-finger</keyword>
<evidence type="ECO:0000256" key="1">
    <source>
        <dbReference type="ARBA" id="ARBA00022723"/>
    </source>
</evidence>
<dbReference type="Gene3D" id="2.20.25.240">
    <property type="match status" value="1"/>
</dbReference>
<keyword evidence="3" id="KW-0862">Zinc</keyword>
<keyword evidence="1" id="KW-0479">Metal-binding</keyword>
<dbReference type="GO" id="GO:0008270">
    <property type="term" value="F:zinc ion binding"/>
    <property type="evidence" value="ECO:0007669"/>
    <property type="project" value="UniProtKB-KW"/>
</dbReference>
<reference evidence="5 6" key="1">
    <citation type="journal article" date="2015" name="Genome Biol. Evol.">
        <title>The genome of winter moth (Operophtera brumata) provides a genomic perspective on sexual dimorphism and phenology.</title>
        <authorList>
            <person name="Derks M.F."/>
            <person name="Smit S."/>
            <person name="Salis L."/>
            <person name="Schijlen E."/>
            <person name="Bossers A."/>
            <person name="Mateman C."/>
            <person name="Pijl A.S."/>
            <person name="de Ridder D."/>
            <person name="Groenen M.A."/>
            <person name="Visser M.E."/>
            <person name="Megens H.J."/>
        </authorList>
    </citation>
    <scope>NUCLEOTIDE SEQUENCE [LARGE SCALE GENOMIC DNA]</scope>
    <source>
        <strain evidence="5">WM2013NL</strain>
        <tissue evidence="5">Head and thorax</tissue>
    </source>
</reference>
<dbReference type="Proteomes" id="UP000037510">
    <property type="component" value="Unassembled WGS sequence"/>
</dbReference>
<evidence type="ECO:0000313" key="6">
    <source>
        <dbReference type="Proteomes" id="UP000037510"/>
    </source>
</evidence>
<accession>A0A0L7L9X7</accession>
<evidence type="ECO:0000259" key="4">
    <source>
        <dbReference type="Pfam" id="PF04500"/>
    </source>
</evidence>
<protein>
    <recommendedName>
        <fullName evidence="4">FLYWCH-type domain-containing protein</fullName>
    </recommendedName>
</protein>